<dbReference type="SUPFAM" id="SSF55136">
    <property type="entry name" value="Probable bacterial effector-binding domain"/>
    <property type="match status" value="1"/>
</dbReference>
<gene>
    <name evidence="2" type="ORF">BWR22_06795</name>
</gene>
<dbReference type="Pfam" id="PF14526">
    <property type="entry name" value="Cass2"/>
    <property type="match status" value="1"/>
</dbReference>
<name>A0AAC9LR37_9FLAO</name>
<dbReference type="SMART" id="SM00871">
    <property type="entry name" value="AraC_E_bind"/>
    <property type="match status" value="1"/>
</dbReference>
<proteinExistence type="predicted"/>
<dbReference type="Proteomes" id="UP000187506">
    <property type="component" value="Chromosome"/>
</dbReference>
<sequence length="158" mass="18309">MPEIVTLENKKLVGHNITMSLVDNKTFQLFSGFMPQKKEIQNAISSDIFEVLIYNDTYFKNFNPTNTFVKWATVEVENHKTLPKGMSTLNLESGLYAVFKYKGLPQNFGTFMSYIFTSWLPQSKYQLDKRPHFNLLGEKAKRNSPDSEETVWIPITLK</sequence>
<protein>
    <recommendedName>
        <fullName evidence="1">AraC effector-binding domain-containing protein</fullName>
    </recommendedName>
</protein>
<organism evidence="2 3">
    <name type="scientific">Lacinutrix venerupis</name>
    <dbReference type="NCBI Taxonomy" id="1486034"/>
    <lineage>
        <taxon>Bacteria</taxon>
        <taxon>Pseudomonadati</taxon>
        <taxon>Bacteroidota</taxon>
        <taxon>Flavobacteriia</taxon>
        <taxon>Flavobacteriales</taxon>
        <taxon>Flavobacteriaceae</taxon>
        <taxon>Lacinutrix</taxon>
    </lineage>
</organism>
<dbReference type="Gene3D" id="3.20.80.10">
    <property type="entry name" value="Regulatory factor, effector binding domain"/>
    <property type="match status" value="1"/>
</dbReference>
<evidence type="ECO:0000313" key="3">
    <source>
        <dbReference type="Proteomes" id="UP000187506"/>
    </source>
</evidence>
<dbReference type="EMBL" id="CP019352">
    <property type="protein sequence ID" value="APY01487.1"/>
    <property type="molecule type" value="Genomic_DNA"/>
</dbReference>
<dbReference type="AlphaFoldDB" id="A0AAC9LR37"/>
<evidence type="ECO:0000259" key="1">
    <source>
        <dbReference type="SMART" id="SM00871"/>
    </source>
</evidence>
<dbReference type="InterPro" id="IPR029441">
    <property type="entry name" value="Cass2"/>
</dbReference>
<reference evidence="2 3" key="1">
    <citation type="submission" date="2017-01" db="EMBL/GenBank/DDBJ databases">
        <title>Complete genome of Lacinutrix venerupis DOK2-8 isolated from seawater in Dokdo.</title>
        <authorList>
            <person name="Chi W.-J."/>
            <person name="Kim J.H."/>
        </authorList>
    </citation>
    <scope>NUCLEOTIDE SEQUENCE [LARGE SCALE GENOMIC DNA]</scope>
    <source>
        <strain evidence="2 3">DOK2-8</strain>
    </source>
</reference>
<dbReference type="InterPro" id="IPR010499">
    <property type="entry name" value="AraC_E-bd"/>
</dbReference>
<keyword evidence="3" id="KW-1185">Reference proteome</keyword>
<dbReference type="InterPro" id="IPR011256">
    <property type="entry name" value="Reg_factor_effector_dom_sf"/>
</dbReference>
<dbReference type="KEGG" id="lvn:BWR22_06795"/>
<evidence type="ECO:0000313" key="2">
    <source>
        <dbReference type="EMBL" id="APY01487.1"/>
    </source>
</evidence>
<feature type="domain" description="AraC effector-binding" evidence="1">
    <location>
        <begin position="1"/>
        <end position="156"/>
    </location>
</feature>
<accession>A0AAC9LR37</accession>